<dbReference type="Proteomes" id="UP000076407">
    <property type="component" value="Unassembled WGS sequence"/>
</dbReference>
<dbReference type="EnsemblMetazoa" id="AQUA011865-RA">
    <property type="protein sequence ID" value="AQUA011865-PA"/>
    <property type="gene ID" value="AQUA011865"/>
</dbReference>
<protein>
    <submittedName>
        <fullName evidence="3">MADF domain-containing protein</fullName>
    </submittedName>
</protein>
<accession>A0A182XPR3</accession>
<dbReference type="PANTHER" id="PTHR12243">
    <property type="entry name" value="MADF DOMAIN TRANSCRIPTION FACTOR"/>
    <property type="match status" value="1"/>
</dbReference>
<organism evidence="3 4">
    <name type="scientific">Anopheles quadriannulatus</name>
    <name type="common">Mosquito</name>
    <dbReference type="NCBI Taxonomy" id="34691"/>
    <lineage>
        <taxon>Eukaryota</taxon>
        <taxon>Metazoa</taxon>
        <taxon>Ecdysozoa</taxon>
        <taxon>Arthropoda</taxon>
        <taxon>Hexapoda</taxon>
        <taxon>Insecta</taxon>
        <taxon>Pterygota</taxon>
        <taxon>Neoptera</taxon>
        <taxon>Endopterygota</taxon>
        <taxon>Diptera</taxon>
        <taxon>Nematocera</taxon>
        <taxon>Culicoidea</taxon>
        <taxon>Culicidae</taxon>
        <taxon>Anophelinae</taxon>
        <taxon>Anopheles</taxon>
    </lineage>
</organism>
<dbReference type="InterPro" id="IPR006578">
    <property type="entry name" value="MADF-dom"/>
</dbReference>
<dbReference type="PROSITE" id="PS51029">
    <property type="entry name" value="MADF"/>
    <property type="match status" value="1"/>
</dbReference>
<dbReference type="AlphaFoldDB" id="A0A182XPR3"/>
<reference evidence="3" key="1">
    <citation type="submission" date="2020-05" db="UniProtKB">
        <authorList>
            <consortium name="EnsemblMetazoa"/>
        </authorList>
    </citation>
    <scope>IDENTIFICATION</scope>
    <source>
        <strain evidence="3">SANGQUA</strain>
    </source>
</reference>
<feature type="compositionally biased region" description="Polar residues" evidence="1">
    <location>
        <begin position="176"/>
        <end position="186"/>
    </location>
</feature>
<feature type="region of interest" description="Disordered" evidence="1">
    <location>
        <begin position="149"/>
        <end position="201"/>
    </location>
</feature>
<feature type="domain" description="MADF" evidence="2">
    <location>
        <begin position="11"/>
        <end position="102"/>
    </location>
</feature>
<dbReference type="InterPro" id="IPR039353">
    <property type="entry name" value="TF_Adf1"/>
</dbReference>
<dbReference type="Pfam" id="PF10545">
    <property type="entry name" value="MADF_DNA_bdg"/>
    <property type="match status" value="1"/>
</dbReference>
<evidence type="ECO:0000313" key="4">
    <source>
        <dbReference type="Proteomes" id="UP000076407"/>
    </source>
</evidence>
<proteinExistence type="predicted"/>
<dbReference type="GO" id="GO:0005634">
    <property type="term" value="C:nucleus"/>
    <property type="evidence" value="ECO:0007669"/>
    <property type="project" value="TreeGrafter"/>
</dbReference>
<dbReference type="VEuPathDB" id="VectorBase:AQUA011865"/>
<keyword evidence="4" id="KW-1185">Reference proteome</keyword>
<sequence length="201" mass="22000">MAAQDHEKSLRFIAEVQKHRVLWEKKNYKNVVLKGDAWAAIAAKEEVSPQDAKHLWSRLLGIYRTNKVKVKNTTQTGAGNDDVFRPRWFAYHAMSFVDEATQDAVHVDTLGYDDEGLTPRSLVEAAYAVPQSLDDIDWDAAVAFDPEPFSPTPSSYPSALSVTPGTIREGNGVSGALNNRLQQPVSGATGAPETADPDDFG</sequence>
<evidence type="ECO:0000256" key="1">
    <source>
        <dbReference type="SAM" id="MobiDB-lite"/>
    </source>
</evidence>
<dbReference type="PANTHER" id="PTHR12243:SF69">
    <property type="entry name" value="SI:CH73-59F11.3"/>
    <property type="match status" value="1"/>
</dbReference>
<dbReference type="GO" id="GO:0005667">
    <property type="term" value="C:transcription regulator complex"/>
    <property type="evidence" value="ECO:0007669"/>
    <property type="project" value="TreeGrafter"/>
</dbReference>
<dbReference type="SMART" id="SM00595">
    <property type="entry name" value="MADF"/>
    <property type="match status" value="1"/>
</dbReference>
<evidence type="ECO:0000313" key="3">
    <source>
        <dbReference type="EnsemblMetazoa" id="AQUA011865-PA"/>
    </source>
</evidence>
<evidence type="ECO:0000259" key="2">
    <source>
        <dbReference type="PROSITE" id="PS51029"/>
    </source>
</evidence>
<name>A0A182XPR3_ANOQN</name>
<feature type="compositionally biased region" description="Polar residues" evidence="1">
    <location>
        <begin position="152"/>
        <end position="164"/>
    </location>
</feature>
<dbReference type="GO" id="GO:0006357">
    <property type="term" value="P:regulation of transcription by RNA polymerase II"/>
    <property type="evidence" value="ECO:0007669"/>
    <property type="project" value="TreeGrafter"/>
</dbReference>